<evidence type="ECO:0000313" key="3">
    <source>
        <dbReference type="EMBL" id="UOQ85563.1"/>
    </source>
</evidence>
<dbReference type="PANTHER" id="PTHR43022:SF1">
    <property type="entry name" value="PROTEIN SMF"/>
    <property type="match status" value="1"/>
</dbReference>
<name>A0ABY4GMZ4_9BACI</name>
<keyword evidence="4" id="KW-1185">Reference proteome</keyword>
<dbReference type="EMBL" id="CP095071">
    <property type="protein sequence ID" value="UOQ85563.1"/>
    <property type="molecule type" value="Genomic_DNA"/>
</dbReference>
<dbReference type="InterPro" id="IPR003488">
    <property type="entry name" value="DprA"/>
</dbReference>
<dbReference type="InterPro" id="IPR057666">
    <property type="entry name" value="DrpA_SLOG"/>
</dbReference>
<organism evidence="3 4">
    <name type="scientific">Gracilibacillus salinarum</name>
    <dbReference type="NCBI Taxonomy" id="2932255"/>
    <lineage>
        <taxon>Bacteria</taxon>
        <taxon>Bacillati</taxon>
        <taxon>Bacillota</taxon>
        <taxon>Bacilli</taxon>
        <taxon>Bacillales</taxon>
        <taxon>Bacillaceae</taxon>
        <taxon>Gracilibacillus</taxon>
    </lineage>
</organism>
<accession>A0ABY4GMZ4</accession>
<comment type="similarity">
    <text evidence="1">Belongs to the DprA/Smf family.</text>
</comment>
<evidence type="ECO:0000259" key="2">
    <source>
        <dbReference type="Pfam" id="PF02481"/>
    </source>
</evidence>
<dbReference type="Proteomes" id="UP000831537">
    <property type="component" value="Chromosome"/>
</dbReference>
<evidence type="ECO:0000256" key="1">
    <source>
        <dbReference type="ARBA" id="ARBA00006525"/>
    </source>
</evidence>
<dbReference type="RefSeq" id="WP_244745471.1">
    <property type="nucleotide sequence ID" value="NZ_CP095071.1"/>
</dbReference>
<dbReference type="SUPFAM" id="SSF102405">
    <property type="entry name" value="MCP/YpsA-like"/>
    <property type="match status" value="1"/>
</dbReference>
<sequence length="297" mass="33894">MDKKEWRLIHLHYIVGSNRRLLARVMQHDPELTQLYDWDKQDWKSLFNLTDKKASIIVDSLHLEAVKRKIVQFSEEYHILTILNERYPAHLLKIPDPPFVLYLQGNLDILSYSPNLSVIGTRFPSQTARSVMNTILPPLLQENFLFTSGMALGIDGYAHEIALANRCRTIAVLGSGFYHIYPSQHQHLYQQIIQDNLVMTEYPPDKPPKKYHFPERNRIISGLSFGTLVIEAKEKSGSLITVDQALEQGKEVFAVPGNILSDTSAGCHQLIKDGAKLVQKSEDILEEWHANQLAVQT</sequence>
<dbReference type="Pfam" id="PF02481">
    <property type="entry name" value="DNA_processg_A"/>
    <property type="match status" value="1"/>
</dbReference>
<evidence type="ECO:0000313" key="4">
    <source>
        <dbReference type="Proteomes" id="UP000831537"/>
    </source>
</evidence>
<dbReference type="NCBIfam" id="TIGR00732">
    <property type="entry name" value="dprA"/>
    <property type="match status" value="1"/>
</dbReference>
<feature type="domain" description="Smf/DprA SLOG" evidence="2">
    <location>
        <begin position="79"/>
        <end position="288"/>
    </location>
</feature>
<dbReference type="PANTHER" id="PTHR43022">
    <property type="entry name" value="PROTEIN SMF"/>
    <property type="match status" value="1"/>
</dbReference>
<proteinExistence type="inferred from homology"/>
<dbReference type="Gene3D" id="3.40.50.450">
    <property type="match status" value="1"/>
</dbReference>
<reference evidence="3 4" key="1">
    <citation type="submission" date="2022-04" db="EMBL/GenBank/DDBJ databases">
        <title>Gracilibacillus sp. isolated from saltern.</title>
        <authorList>
            <person name="Won M."/>
            <person name="Lee C.-M."/>
            <person name="Woen H.-Y."/>
            <person name="Kwon S.-W."/>
        </authorList>
    </citation>
    <scope>NUCLEOTIDE SEQUENCE [LARGE SCALE GENOMIC DNA]</scope>
    <source>
        <strain evidence="3 4">SSPM10-3</strain>
    </source>
</reference>
<gene>
    <name evidence="3" type="primary">dprA</name>
    <name evidence="3" type="ORF">MUN87_01265</name>
</gene>
<protein>
    <submittedName>
        <fullName evidence="3">DNA-processing protein DprA</fullName>
    </submittedName>
</protein>